<comment type="caution">
    <text evidence="1">The sequence shown here is derived from an EMBL/GenBank/DDBJ whole genome shotgun (WGS) entry which is preliminary data.</text>
</comment>
<dbReference type="AlphaFoldDB" id="A0AAD8Y3B3"/>
<sequence length="156" mass="17295">MRVEHVECHDLEQALVDDFEAECGKLASSAAAENLRSSLKEAWSRLFDAKGNLLPPQPKQSKRNTTTTKRRVKTEPAIRIFVAGDKSQVGKSSICMGLLGALLKTGKYTPSDLAYIKPATQCEAIQLVEEFCKHKGITSVSQLGQLYITRDSRDHF</sequence>
<accession>A0AAD8Y3B3</accession>
<keyword evidence="2" id="KW-1185">Reference proteome</keyword>
<dbReference type="EMBL" id="JATAAI010000019">
    <property type="protein sequence ID" value="KAK1738891.1"/>
    <property type="molecule type" value="Genomic_DNA"/>
</dbReference>
<reference evidence="1" key="1">
    <citation type="submission" date="2023-06" db="EMBL/GenBank/DDBJ databases">
        <title>Survivors Of The Sea: Transcriptome response of Skeletonema marinoi to long-term dormancy.</title>
        <authorList>
            <person name="Pinder M.I.M."/>
            <person name="Kourtchenko O."/>
            <person name="Robertson E.K."/>
            <person name="Larsson T."/>
            <person name="Maumus F."/>
            <person name="Osuna-Cruz C.M."/>
            <person name="Vancaester E."/>
            <person name="Stenow R."/>
            <person name="Vandepoele K."/>
            <person name="Ploug H."/>
            <person name="Bruchert V."/>
            <person name="Godhe A."/>
            <person name="Topel M."/>
        </authorList>
    </citation>
    <scope>NUCLEOTIDE SEQUENCE</scope>
    <source>
        <strain evidence="1">R05AC</strain>
    </source>
</reference>
<organism evidence="1 2">
    <name type="scientific">Skeletonema marinoi</name>
    <dbReference type="NCBI Taxonomy" id="267567"/>
    <lineage>
        <taxon>Eukaryota</taxon>
        <taxon>Sar</taxon>
        <taxon>Stramenopiles</taxon>
        <taxon>Ochrophyta</taxon>
        <taxon>Bacillariophyta</taxon>
        <taxon>Coscinodiscophyceae</taxon>
        <taxon>Thalassiosirophycidae</taxon>
        <taxon>Thalassiosirales</taxon>
        <taxon>Skeletonemataceae</taxon>
        <taxon>Skeletonema</taxon>
        <taxon>Skeletonema marinoi-dohrnii complex</taxon>
    </lineage>
</organism>
<dbReference type="Proteomes" id="UP001224775">
    <property type="component" value="Unassembled WGS sequence"/>
</dbReference>
<proteinExistence type="predicted"/>
<evidence type="ECO:0000313" key="1">
    <source>
        <dbReference type="EMBL" id="KAK1738891.1"/>
    </source>
</evidence>
<name>A0AAD8Y3B3_9STRA</name>
<gene>
    <name evidence="1" type="ORF">QTG54_010207</name>
</gene>
<protein>
    <submittedName>
        <fullName evidence="1">Uncharacterized protein</fullName>
    </submittedName>
</protein>
<evidence type="ECO:0000313" key="2">
    <source>
        <dbReference type="Proteomes" id="UP001224775"/>
    </source>
</evidence>